<gene>
    <name evidence="5" type="ORF">C900_04519</name>
</gene>
<evidence type="ECO:0000259" key="4">
    <source>
        <dbReference type="SMART" id="SM00729"/>
    </source>
</evidence>
<keyword evidence="2" id="KW-0408">Iron</keyword>
<evidence type="ECO:0000256" key="1">
    <source>
        <dbReference type="ARBA" id="ARBA00022723"/>
    </source>
</evidence>
<dbReference type="eggNOG" id="COG1533">
    <property type="taxonomic scope" value="Bacteria"/>
</dbReference>
<comment type="caution">
    <text evidence="5">The sequence shown here is derived from an EMBL/GenBank/DDBJ whole genome shotgun (WGS) entry which is preliminary data.</text>
</comment>
<evidence type="ECO:0000256" key="2">
    <source>
        <dbReference type="ARBA" id="ARBA00023004"/>
    </source>
</evidence>
<dbReference type="SFLD" id="SFLDG01084">
    <property type="entry name" value="Uncharacterised_Radical_SAM_Su"/>
    <property type="match status" value="1"/>
</dbReference>
<dbReference type="Proteomes" id="UP000011135">
    <property type="component" value="Unassembled WGS sequence"/>
</dbReference>
<dbReference type="EMBL" id="AMZN01000066">
    <property type="protein sequence ID" value="ELR69816.1"/>
    <property type="molecule type" value="Genomic_DNA"/>
</dbReference>
<evidence type="ECO:0000256" key="3">
    <source>
        <dbReference type="ARBA" id="ARBA00023014"/>
    </source>
</evidence>
<dbReference type="GO" id="GO:0051536">
    <property type="term" value="F:iron-sulfur cluster binding"/>
    <property type="evidence" value="ECO:0007669"/>
    <property type="project" value="UniProtKB-KW"/>
</dbReference>
<keyword evidence="6" id="KW-1185">Reference proteome</keyword>
<proteinExistence type="predicted"/>
<dbReference type="PANTHER" id="PTHR43432">
    <property type="entry name" value="SLR0285 PROTEIN"/>
    <property type="match status" value="1"/>
</dbReference>
<dbReference type="CDD" id="cd01335">
    <property type="entry name" value="Radical_SAM"/>
    <property type="match status" value="1"/>
</dbReference>
<dbReference type="GO" id="GO:0046872">
    <property type="term" value="F:metal ion binding"/>
    <property type="evidence" value="ECO:0007669"/>
    <property type="project" value="UniProtKB-KW"/>
</dbReference>
<dbReference type="InterPro" id="IPR058240">
    <property type="entry name" value="rSAM_sf"/>
</dbReference>
<dbReference type="GO" id="GO:0003824">
    <property type="term" value="F:catalytic activity"/>
    <property type="evidence" value="ECO:0007669"/>
    <property type="project" value="InterPro"/>
</dbReference>
<dbReference type="Gene3D" id="3.80.30.30">
    <property type="match status" value="1"/>
</dbReference>
<keyword evidence="1" id="KW-0479">Metal-binding</keyword>
<evidence type="ECO:0000313" key="5">
    <source>
        <dbReference type="EMBL" id="ELR69816.1"/>
    </source>
</evidence>
<sequence length="351" mass="39818">MNEGYHKGRGAQIKTTNPFLKQEYVAEHIEGLDEELLPEKIVTQVFYETPKKVVNRVESPDVGMAYSLNPYQGCEHGCIYCYARKTHEYWGYNAGLDFETKIVVKKNAPELLEKQLLQKSWKPVPIMLSGNTDCYQPLERKLGITRKLLGIFLKYRHPVGIITKNVTILRDLDILTELAKDRLVHVVFSITTLDEKLRSLLEPRTASAVKKLHAIGELSNAGIPVTIMNAPIIPGLNHYEIPKVIKAAAEHGALSAGYTIVRLNGYIGEVFEDWLTKNFPDRFNKVWNQICEVHGGHVNDSQFGRRMRGEGNIADIIAQLFNSSRDKYMAGREIPPFDVSKFRRGGNYSLF</sequence>
<dbReference type="RefSeq" id="WP_009581707.1">
    <property type="nucleotide sequence ID" value="NZ_AMZN01000066.1"/>
</dbReference>
<accession>L8JLL5</accession>
<keyword evidence="3" id="KW-0411">Iron-sulfur</keyword>
<reference evidence="5 6" key="1">
    <citation type="submission" date="2012-12" db="EMBL/GenBank/DDBJ databases">
        <title>Genome assembly of Fulvivirga imtechensis AK7.</title>
        <authorList>
            <person name="Nupur N."/>
            <person name="Khatri I."/>
            <person name="Kumar R."/>
            <person name="Subramanian S."/>
            <person name="Pinnaka A."/>
        </authorList>
    </citation>
    <scope>NUCLEOTIDE SEQUENCE [LARGE SCALE GENOMIC DNA]</scope>
    <source>
        <strain evidence="5 6">AK7</strain>
    </source>
</reference>
<dbReference type="Pfam" id="PF04055">
    <property type="entry name" value="Radical_SAM"/>
    <property type="match status" value="1"/>
</dbReference>
<dbReference type="SUPFAM" id="SSF102114">
    <property type="entry name" value="Radical SAM enzymes"/>
    <property type="match status" value="1"/>
</dbReference>
<organism evidence="5 6">
    <name type="scientific">Fulvivirga imtechensis AK7</name>
    <dbReference type="NCBI Taxonomy" id="1237149"/>
    <lineage>
        <taxon>Bacteria</taxon>
        <taxon>Pseudomonadati</taxon>
        <taxon>Bacteroidota</taxon>
        <taxon>Cytophagia</taxon>
        <taxon>Cytophagales</taxon>
        <taxon>Fulvivirgaceae</taxon>
        <taxon>Fulvivirga</taxon>
    </lineage>
</organism>
<dbReference type="PANTHER" id="PTHR43432:SF3">
    <property type="entry name" value="SLR0285 PROTEIN"/>
    <property type="match status" value="1"/>
</dbReference>
<dbReference type="InterPro" id="IPR007197">
    <property type="entry name" value="rSAM"/>
</dbReference>
<dbReference type="OrthoDB" id="9785699at2"/>
<dbReference type="PATRIC" id="fig|1237149.3.peg.4034"/>
<name>L8JLL5_9BACT</name>
<dbReference type="SMART" id="SM00729">
    <property type="entry name" value="Elp3"/>
    <property type="match status" value="1"/>
</dbReference>
<dbReference type="InterPro" id="IPR006638">
    <property type="entry name" value="Elp3/MiaA/NifB-like_rSAM"/>
</dbReference>
<evidence type="ECO:0000313" key="6">
    <source>
        <dbReference type="Proteomes" id="UP000011135"/>
    </source>
</evidence>
<dbReference type="STRING" id="1237149.C900_04519"/>
<dbReference type="NCBIfam" id="NF033668">
    <property type="entry name" value="rSAM_PA0069"/>
    <property type="match status" value="1"/>
</dbReference>
<dbReference type="InterPro" id="IPR040086">
    <property type="entry name" value="MJ0683-like"/>
</dbReference>
<feature type="domain" description="Elp3/MiaA/NifB-like radical SAM core" evidence="4">
    <location>
        <begin position="64"/>
        <end position="292"/>
    </location>
</feature>
<dbReference type="AlphaFoldDB" id="L8JLL5"/>
<protein>
    <submittedName>
        <fullName evidence="5">Radical SAM domain protein</fullName>
    </submittedName>
</protein>
<dbReference type="SFLD" id="SFLDS00029">
    <property type="entry name" value="Radical_SAM"/>
    <property type="match status" value="1"/>
</dbReference>